<dbReference type="EMBL" id="JBHLZP010000827">
    <property type="protein sequence ID" value="MFB9839838.1"/>
    <property type="molecule type" value="Genomic_DNA"/>
</dbReference>
<feature type="non-terminal residue" evidence="2">
    <location>
        <position position="334"/>
    </location>
</feature>
<evidence type="ECO:0000313" key="2">
    <source>
        <dbReference type="EMBL" id="MFB9839838.1"/>
    </source>
</evidence>
<comment type="caution">
    <text evidence="2">The sequence shown here is derived from an EMBL/GenBank/DDBJ whole genome shotgun (WGS) entry which is preliminary data.</text>
</comment>
<dbReference type="Proteomes" id="UP001589627">
    <property type="component" value="Unassembled WGS sequence"/>
</dbReference>
<keyword evidence="3" id="KW-1185">Reference proteome</keyword>
<protein>
    <recommendedName>
        <fullName evidence="4">TIGR02680 family protein</fullName>
    </recommendedName>
</protein>
<organism evidence="2 3">
    <name type="scientific">Actinoallomurus acaciae</name>
    <dbReference type="NCBI Taxonomy" id="502577"/>
    <lineage>
        <taxon>Bacteria</taxon>
        <taxon>Bacillati</taxon>
        <taxon>Actinomycetota</taxon>
        <taxon>Actinomycetes</taxon>
        <taxon>Streptosporangiales</taxon>
        <taxon>Thermomonosporaceae</taxon>
        <taxon>Actinoallomurus</taxon>
    </lineage>
</organism>
<proteinExistence type="predicted"/>
<evidence type="ECO:0000313" key="3">
    <source>
        <dbReference type="Proteomes" id="UP001589627"/>
    </source>
</evidence>
<feature type="region of interest" description="Disordered" evidence="1">
    <location>
        <begin position="111"/>
        <end position="130"/>
    </location>
</feature>
<reference evidence="2 3" key="1">
    <citation type="submission" date="2024-09" db="EMBL/GenBank/DDBJ databases">
        <authorList>
            <person name="Sun Q."/>
            <person name="Mori K."/>
        </authorList>
    </citation>
    <scope>NUCLEOTIDE SEQUENCE [LARGE SCALE GENOMIC DNA]</scope>
    <source>
        <strain evidence="2 3">TBRC 0563</strain>
    </source>
</reference>
<evidence type="ECO:0000256" key="1">
    <source>
        <dbReference type="SAM" id="MobiDB-lite"/>
    </source>
</evidence>
<accession>A0ABV5YYT5</accession>
<evidence type="ECO:0008006" key="4">
    <source>
        <dbReference type="Google" id="ProtNLM"/>
    </source>
</evidence>
<name>A0ABV5YYT5_9ACTN</name>
<sequence length="334" mass="36543">MTARFRPSRAGVINVWDYADEEFVFAGGRLVLRGHNGSGKTKALEVLFPFVFDGVADARRLDPFSGDNRTMKSNLLYRGQESEYGYVWMEFARAEAEARVRSGAGQARAYATERAEAPAGRRAGGRDRQARPEETVTLVIGLRAHRNRDGVRSSFFVTGKRLGVDFGLLGPDSRPLTDRQLRESLEPGASCKTATEYRDAVDARLFGLGRERYTQLVDLLLVLRRPLLAKDLDPGKVSDTLTAGLSPVDEELVDQAARDFENLAAVQRLFDDLTAADGAVTAFMADYTSYLQVHAKAKLDRVQSGFEGATGHARSVAEALAEVERATAAHAVSA</sequence>
<gene>
    <name evidence="2" type="ORF">ACFFNX_47600</name>
</gene>